<evidence type="ECO:0000313" key="4">
    <source>
        <dbReference type="EMBL" id="KAK6176542.1"/>
    </source>
</evidence>
<name>A0AAN8JFA2_PATCE</name>
<evidence type="ECO:0000313" key="5">
    <source>
        <dbReference type="Proteomes" id="UP001347796"/>
    </source>
</evidence>
<feature type="domain" description="Strictosidine synthase conserved region" evidence="3">
    <location>
        <begin position="92"/>
        <end position="178"/>
    </location>
</feature>
<keyword evidence="2" id="KW-0325">Glycoprotein</keyword>
<reference evidence="4 5" key="1">
    <citation type="submission" date="2024-01" db="EMBL/GenBank/DDBJ databases">
        <title>The genome of the rayed Mediterranean limpet Patella caerulea (Linnaeus, 1758).</title>
        <authorList>
            <person name="Anh-Thu Weber A."/>
            <person name="Halstead-Nussloch G."/>
        </authorList>
    </citation>
    <scope>NUCLEOTIDE SEQUENCE [LARGE SCALE GENOMIC DNA]</scope>
    <source>
        <strain evidence="4">AATW-2023a</strain>
        <tissue evidence="4">Whole specimen</tissue>
    </source>
</reference>
<evidence type="ECO:0000256" key="1">
    <source>
        <dbReference type="ARBA" id="ARBA00009191"/>
    </source>
</evidence>
<comment type="caution">
    <text evidence="4">The sequence shown here is derived from an EMBL/GenBank/DDBJ whole genome shotgun (WGS) entry which is preliminary data.</text>
</comment>
<accession>A0AAN8JFA2</accession>
<dbReference type="InterPro" id="IPR011042">
    <property type="entry name" value="6-blade_b-propeller_TolB-like"/>
</dbReference>
<dbReference type="GO" id="GO:0012505">
    <property type="term" value="C:endomembrane system"/>
    <property type="evidence" value="ECO:0007669"/>
    <property type="project" value="TreeGrafter"/>
</dbReference>
<dbReference type="AlphaFoldDB" id="A0AAN8JFA2"/>
<comment type="similarity">
    <text evidence="1">Belongs to the strictosidine synthase family.</text>
</comment>
<dbReference type="Proteomes" id="UP001347796">
    <property type="component" value="Unassembled WGS sequence"/>
</dbReference>
<protein>
    <recommendedName>
        <fullName evidence="3">Strictosidine synthase conserved region domain-containing protein</fullName>
    </recommendedName>
</protein>
<dbReference type="InterPro" id="IPR018119">
    <property type="entry name" value="Strictosidine_synth_cons-reg"/>
</dbReference>
<dbReference type="Gene3D" id="2.120.10.30">
    <property type="entry name" value="TolB, C-terminal domain"/>
    <property type="match status" value="1"/>
</dbReference>
<evidence type="ECO:0000256" key="2">
    <source>
        <dbReference type="ARBA" id="ARBA00023180"/>
    </source>
</evidence>
<sequence length="313" mass="34976">MFTGTGDGKIWSFKGDKLELITRTGIDHVDCGSFKLEPECGRPKGMKVDKDGNLVLVDAYKGLIQVNLKTKQQKTLLSPNSDKLKEPVRFLNGLEIRKDGMIYFTDSSTKWDRRNYRYEVIETNNLGRLIEYNPKTDEVKVLLDGLYLANGLAFSPDESYLVIAEMSISKLTKYHLTGPLSGQSEVFTDNLPGYPDNVKLNSAGNFFVGLGSVKFEGSSYLGPFLDIIGPYPAIKRLLTKITPLSMFDIFLPRHAILLEVSPVGEIIKSYHEPTGTVLRAVGEGYEHNGNVYIGHFTLPFVGKISIKEFHDQV</sequence>
<dbReference type="PANTHER" id="PTHR10426">
    <property type="entry name" value="STRICTOSIDINE SYNTHASE-RELATED"/>
    <property type="match status" value="1"/>
</dbReference>
<keyword evidence="5" id="KW-1185">Reference proteome</keyword>
<dbReference type="GO" id="GO:0016787">
    <property type="term" value="F:hydrolase activity"/>
    <property type="evidence" value="ECO:0007669"/>
    <property type="project" value="TreeGrafter"/>
</dbReference>
<proteinExistence type="inferred from homology"/>
<organism evidence="4 5">
    <name type="scientific">Patella caerulea</name>
    <name type="common">Rayed Mediterranean limpet</name>
    <dbReference type="NCBI Taxonomy" id="87958"/>
    <lineage>
        <taxon>Eukaryota</taxon>
        <taxon>Metazoa</taxon>
        <taxon>Spiralia</taxon>
        <taxon>Lophotrochozoa</taxon>
        <taxon>Mollusca</taxon>
        <taxon>Gastropoda</taxon>
        <taxon>Patellogastropoda</taxon>
        <taxon>Patelloidea</taxon>
        <taxon>Patellidae</taxon>
        <taxon>Patella</taxon>
    </lineage>
</organism>
<gene>
    <name evidence="4" type="ORF">SNE40_014807</name>
</gene>
<dbReference type="PANTHER" id="PTHR10426:SF20">
    <property type="entry name" value="ADIPOCYTE PLASMA MEMBRANE-ASSOCIATED PROTEIN"/>
    <property type="match status" value="1"/>
</dbReference>
<dbReference type="SUPFAM" id="SSF63829">
    <property type="entry name" value="Calcium-dependent phosphotriesterase"/>
    <property type="match status" value="1"/>
</dbReference>
<dbReference type="Pfam" id="PF03088">
    <property type="entry name" value="Str_synth"/>
    <property type="match status" value="1"/>
</dbReference>
<evidence type="ECO:0000259" key="3">
    <source>
        <dbReference type="Pfam" id="PF03088"/>
    </source>
</evidence>
<dbReference type="EMBL" id="JAZGQO010000010">
    <property type="protein sequence ID" value="KAK6176542.1"/>
    <property type="molecule type" value="Genomic_DNA"/>
</dbReference>